<sequence length="227" mass="26304">MDEKDKEILKNTEEIFNWTYPGATLYYRDCNLKESVIKLFKEEQILRNGYFLDVSSKAAGLDKNTRFIIASSKAAKLYQINPDVEKYAHCCINANSYFKVMNIYVVNGKTQIFLLHIPANGLEYFSKVISNFDSQFIDRAKKSFDEKIIKEPLPELLEKQWVDRTNFPVGMDGYNTFYPLDSITPITKEGEPLYSGIRNLTNDTTDINKSRITKLESPKGFWKRLFG</sequence>
<evidence type="ECO:0000313" key="2">
    <source>
        <dbReference type="Proteomes" id="UP000182961"/>
    </source>
</evidence>
<protein>
    <submittedName>
        <fullName evidence="1">Uncharacterized protein</fullName>
    </submittedName>
</protein>
<gene>
    <name evidence="1" type="ORF">SAMN05444143_1285</name>
</gene>
<dbReference type="AlphaFoldDB" id="A0A1I5A7H5"/>
<evidence type="ECO:0000313" key="1">
    <source>
        <dbReference type="EMBL" id="SFN58320.1"/>
    </source>
</evidence>
<dbReference type="eggNOG" id="ENOG5030QII">
    <property type="taxonomic scope" value="Bacteria"/>
</dbReference>
<proteinExistence type="predicted"/>
<keyword evidence="2" id="KW-1185">Reference proteome</keyword>
<name>A0A1I5A7H5_9FLAO</name>
<dbReference type="Proteomes" id="UP000182961">
    <property type="component" value="Unassembled WGS sequence"/>
</dbReference>
<accession>A0A1I5A7H5</accession>
<organism evidence="1 2">
    <name type="scientific">Flavobacterium succinicans</name>
    <dbReference type="NCBI Taxonomy" id="29536"/>
    <lineage>
        <taxon>Bacteria</taxon>
        <taxon>Pseudomonadati</taxon>
        <taxon>Bacteroidota</taxon>
        <taxon>Flavobacteriia</taxon>
        <taxon>Flavobacteriales</taxon>
        <taxon>Flavobacteriaceae</taxon>
        <taxon>Flavobacterium</taxon>
    </lineage>
</organism>
<reference evidence="2" key="1">
    <citation type="submission" date="2016-10" db="EMBL/GenBank/DDBJ databases">
        <authorList>
            <person name="Varghese N."/>
            <person name="Submissions S."/>
        </authorList>
    </citation>
    <scope>NUCLEOTIDE SEQUENCE [LARGE SCALE GENOMIC DNA]</scope>
    <source>
        <strain evidence="2">DSM 4002</strain>
    </source>
</reference>
<dbReference type="EMBL" id="FOUT01000028">
    <property type="protein sequence ID" value="SFN58320.1"/>
    <property type="molecule type" value="Genomic_DNA"/>
</dbReference>